<keyword evidence="3" id="KW-1185">Reference proteome</keyword>
<sequence>MKYLQLGAVKRENPNLQFPLSEDQKEAFLETFKKLFPDASEMDEVQFLSCCSSPKGIIFASWTEENSSLLHILKTGTFSELFVDTLKLREHALFEEYKVFLELYLFPIFTAQFPSVSAKNIHFFMSYSVLLPDYQQNLVQDSLSDWIFKQKDVLSLATNKARKDTDLHRLTDSFLSANMIAALNLLNVNHYGVRTQLLEFFMSLAYHPKSSTRFLVYLTNKLMEIQFTDEHKKQLSNFGTDVKKGKIVVESTRVSWLRLSLVIGILLLSVAGSVALFFVEADPEEDLLQEKTAYMEFSKEERLKLDSLITEIKSEERMIDDAQLDSNLPFVGLDLVKERTWNNALFNQLYQGWRNNDSVPFTKFFTQGKPYGKPYVKTRDLDRKPGEISVELHNETDRMVLVVVFQNNPKEPVYTKYVNARALAEWKINIGEYLFVLPGNKVPSDAEFGELPFRELDGHFFENLGIAYRVDYINGKRIKLVWGNLGNNESYLVDLSGALIKE</sequence>
<dbReference type="RefSeq" id="WP_144331833.1">
    <property type="nucleotide sequence ID" value="NZ_VLPL01000002.1"/>
</dbReference>
<evidence type="ECO:0000256" key="1">
    <source>
        <dbReference type="SAM" id="Phobius"/>
    </source>
</evidence>
<dbReference type="Proteomes" id="UP000316008">
    <property type="component" value="Unassembled WGS sequence"/>
</dbReference>
<dbReference type="AlphaFoldDB" id="A0A556N278"/>
<dbReference type="OrthoDB" id="9553306at2"/>
<keyword evidence="1" id="KW-0812">Transmembrane</keyword>
<proteinExistence type="predicted"/>
<accession>A0A556N278</accession>
<comment type="caution">
    <text evidence="2">The sequence shown here is derived from an EMBL/GenBank/DDBJ whole genome shotgun (WGS) entry which is preliminary data.</text>
</comment>
<dbReference type="EMBL" id="VLPL01000002">
    <property type="protein sequence ID" value="TSJ46296.1"/>
    <property type="molecule type" value="Genomic_DNA"/>
</dbReference>
<feature type="transmembrane region" description="Helical" evidence="1">
    <location>
        <begin position="256"/>
        <end position="279"/>
    </location>
</feature>
<keyword evidence="1" id="KW-1133">Transmembrane helix</keyword>
<keyword evidence="1" id="KW-0472">Membrane</keyword>
<reference evidence="2 3" key="1">
    <citation type="submission" date="2019-07" db="EMBL/GenBank/DDBJ databases">
        <authorList>
            <person name="Huq M.A."/>
        </authorList>
    </citation>
    <scope>NUCLEOTIDE SEQUENCE [LARGE SCALE GENOMIC DNA]</scope>
    <source>
        <strain evidence="2 3">MAH-3</strain>
    </source>
</reference>
<name>A0A556N278_9FLAO</name>
<evidence type="ECO:0000313" key="2">
    <source>
        <dbReference type="EMBL" id="TSJ46296.1"/>
    </source>
</evidence>
<evidence type="ECO:0000313" key="3">
    <source>
        <dbReference type="Proteomes" id="UP000316008"/>
    </source>
</evidence>
<organism evidence="2 3">
    <name type="scientific">Fluviicola chungangensis</name>
    <dbReference type="NCBI Taxonomy" id="2597671"/>
    <lineage>
        <taxon>Bacteria</taxon>
        <taxon>Pseudomonadati</taxon>
        <taxon>Bacteroidota</taxon>
        <taxon>Flavobacteriia</taxon>
        <taxon>Flavobacteriales</taxon>
        <taxon>Crocinitomicaceae</taxon>
        <taxon>Fluviicola</taxon>
    </lineage>
</organism>
<gene>
    <name evidence="2" type="ORF">FO442_03835</name>
</gene>
<protein>
    <submittedName>
        <fullName evidence="2">Uncharacterized protein</fullName>
    </submittedName>
</protein>